<comment type="similarity">
    <text evidence="1">Belongs to the protein kinase superfamily. CAMK Ser/Thr protein kinase family. NIM1 subfamily.</text>
</comment>
<dbReference type="PROSITE" id="PS50032">
    <property type="entry name" value="KA1"/>
    <property type="match status" value="1"/>
</dbReference>
<evidence type="ECO:0000256" key="5">
    <source>
        <dbReference type="ARBA" id="ARBA00022741"/>
    </source>
</evidence>
<dbReference type="AlphaFoldDB" id="A0AAD5UMJ0"/>
<dbReference type="PANTHER" id="PTHR24346:SF82">
    <property type="entry name" value="KP78A-RELATED"/>
    <property type="match status" value="1"/>
</dbReference>
<dbReference type="InterPro" id="IPR017441">
    <property type="entry name" value="Protein_kinase_ATP_BS"/>
</dbReference>
<dbReference type="InterPro" id="IPR011009">
    <property type="entry name" value="Kinase-like_dom_sf"/>
</dbReference>
<dbReference type="PROSITE" id="PS50011">
    <property type="entry name" value="PROTEIN_KINASE_DOM"/>
    <property type="match status" value="1"/>
</dbReference>
<proteinExistence type="inferred from homology"/>
<evidence type="ECO:0000256" key="10">
    <source>
        <dbReference type="PROSITE-ProRule" id="PRU10141"/>
    </source>
</evidence>
<keyword evidence="5 10" id="KW-0547">Nucleotide-binding</keyword>
<evidence type="ECO:0000256" key="1">
    <source>
        <dbReference type="ARBA" id="ARBA00010791"/>
    </source>
</evidence>
<dbReference type="Pfam" id="PF02149">
    <property type="entry name" value="KA1"/>
    <property type="match status" value="1"/>
</dbReference>
<feature type="region of interest" description="Disordered" evidence="11">
    <location>
        <begin position="514"/>
        <end position="545"/>
    </location>
</feature>
<dbReference type="PANTHER" id="PTHR24346">
    <property type="entry name" value="MAP/MICROTUBULE AFFINITY-REGULATING KINASE"/>
    <property type="match status" value="1"/>
</dbReference>
<evidence type="ECO:0000256" key="4">
    <source>
        <dbReference type="ARBA" id="ARBA00022679"/>
    </source>
</evidence>
<dbReference type="InterPro" id="IPR028375">
    <property type="entry name" value="KA1/Ssp2_C"/>
</dbReference>
<feature type="compositionally biased region" description="Basic residues" evidence="11">
    <location>
        <begin position="423"/>
        <end position="432"/>
    </location>
</feature>
<dbReference type="GO" id="GO:0005737">
    <property type="term" value="C:cytoplasm"/>
    <property type="evidence" value="ECO:0007669"/>
    <property type="project" value="TreeGrafter"/>
</dbReference>
<dbReference type="GO" id="GO:0000226">
    <property type="term" value="P:microtubule cytoskeleton organization"/>
    <property type="evidence" value="ECO:0007669"/>
    <property type="project" value="TreeGrafter"/>
</dbReference>
<keyword evidence="7 10" id="KW-0067">ATP-binding</keyword>
<feature type="binding site" evidence="10">
    <location>
        <position position="46"/>
    </location>
    <ligand>
        <name>ATP</name>
        <dbReference type="ChEBI" id="CHEBI:30616"/>
    </ligand>
</feature>
<accession>A0AAD5UMJ0</accession>
<dbReference type="GO" id="GO:0004674">
    <property type="term" value="F:protein serine/threonine kinase activity"/>
    <property type="evidence" value="ECO:0007669"/>
    <property type="project" value="UniProtKB-KW"/>
</dbReference>
<dbReference type="EC" id="2.7.11.1" evidence="2"/>
<comment type="catalytic activity">
    <reaction evidence="8">
        <text>L-threonyl-[protein] + ATP = O-phospho-L-threonyl-[protein] + ADP + H(+)</text>
        <dbReference type="Rhea" id="RHEA:46608"/>
        <dbReference type="Rhea" id="RHEA-COMP:11060"/>
        <dbReference type="Rhea" id="RHEA-COMP:11605"/>
        <dbReference type="ChEBI" id="CHEBI:15378"/>
        <dbReference type="ChEBI" id="CHEBI:30013"/>
        <dbReference type="ChEBI" id="CHEBI:30616"/>
        <dbReference type="ChEBI" id="CHEBI:61977"/>
        <dbReference type="ChEBI" id="CHEBI:456216"/>
        <dbReference type="EC" id="2.7.11.1"/>
    </reaction>
</comment>
<evidence type="ECO:0000259" key="13">
    <source>
        <dbReference type="PROSITE" id="PS50032"/>
    </source>
</evidence>
<evidence type="ECO:0000256" key="7">
    <source>
        <dbReference type="ARBA" id="ARBA00022840"/>
    </source>
</evidence>
<dbReference type="FunFam" id="1.10.510.10:FF:000571">
    <property type="entry name" value="Maternal embryonic leucine zipper kinase"/>
    <property type="match status" value="1"/>
</dbReference>
<evidence type="ECO:0000256" key="3">
    <source>
        <dbReference type="ARBA" id="ARBA00022527"/>
    </source>
</evidence>
<comment type="catalytic activity">
    <reaction evidence="9">
        <text>L-seryl-[protein] + ATP = O-phospho-L-seryl-[protein] + ADP + H(+)</text>
        <dbReference type="Rhea" id="RHEA:17989"/>
        <dbReference type="Rhea" id="RHEA-COMP:9863"/>
        <dbReference type="Rhea" id="RHEA-COMP:11604"/>
        <dbReference type="ChEBI" id="CHEBI:15378"/>
        <dbReference type="ChEBI" id="CHEBI:29999"/>
        <dbReference type="ChEBI" id="CHEBI:30616"/>
        <dbReference type="ChEBI" id="CHEBI:83421"/>
        <dbReference type="ChEBI" id="CHEBI:456216"/>
        <dbReference type="EC" id="2.7.11.1"/>
    </reaction>
</comment>
<dbReference type="InterPro" id="IPR000719">
    <property type="entry name" value="Prot_kinase_dom"/>
</dbReference>
<dbReference type="SUPFAM" id="SSF56112">
    <property type="entry name" value="Protein kinase-like (PK-like)"/>
    <property type="match status" value="1"/>
</dbReference>
<evidence type="ECO:0000256" key="6">
    <source>
        <dbReference type="ARBA" id="ARBA00022777"/>
    </source>
</evidence>
<dbReference type="InterPro" id="IPR008271">
    <property type="entry name" value="Ser/Thr_kinase_AS"/>
</dbReference>
<dbReference type="Proteomes" id="UP001210925">
    <property type="component" value="Unassembled WGS sequence"/>
</dbReference>
<dbReference type="InterPro" id="IPR001772">
    <property type="entry name" value="KA1_dom"/>
</dbReference>
<keyword evidence="6 14" id="KW-0418">Kinase</keyword>
<dbReference type="PROSITE" id="PS00107">
    <property type="entry name" value="PROTEIN_KINASE_ATP"/>
    <property type="match status" value="1"/>
</dbReference>
<comment type="caution">
    <text evidence="14">The sequence shown here is derived from an EMBL/GenBank/DDBJ whole genome shotgun (WGS) entry which is preliminary data.</text>
</comment>
<organism evidence="14 15">
    <name type="scientific">Boothiomyces macroporosus</name>
    <dbReference type="NCBI Taxonomy" id="261099"/>
    <lineage>
        <taxon>Eukaryota</taxon>
        <taxon>Fungi</taxon>
        <taxon>Fungi incertae sedis</taxon>
        <taxon>Chytridiomycota</taxon>
        <taxon>Chytridiomycota incertae sedis</taxon>
        <taxon>Chytridiomycetes</taxon>
        <taxon>Rhizophydiales</taxon>
        <taxon>Terramycetaceae</taxon>
        <taxon>Boothiomyces</taxon>
    </lineage>
</organism>
<feature type="compositionally biased region" description="Low complexity" evidence="11">
    <location>
        <begin position="668"/>
        <end position="690"/>
    </location>
</feature>
<keyword evidence="4" id="KW-0808">Transferase</keyword>
<name>A0AAD5UMJ0_9FUNG</name>
<keyword evidence="3" id="KW-0723">Serine/threonine-protein kinase</keyword>
<feature type="domain" description="Protein kinase" evidence="12">
    <location>
        <begin position="18"/>
        <end position="292"/>
    </location>
</feature>
<sequence>MSKERKEKARALRTVGPYNMGKTIGQGSMGKVKVAYHTSGKQYACKIVRRPVAIEGPDSLVIGSYMSDIPAHSYKSQEEMDDQRMIREMALTLLLDHPYIVSLREIAITNSHYYLFMDLVEGTQVLDFIISHGKLKEKFAQTLMAQILSAVDYCHRNNVVHRDLKIENILINNKGYIQLIDFGLANLYSKDKLLSTFCGSLYFAAPELLSARKYVGPEVDIWSLGVILYVLTCGKVPFDDSNLPELHSKIKAGMFDLPHHLSSELKHLISRMLVVNPAERATLGEIIHHPWLSNIQVSNFMPLREPLAPPFNMEAIERMKGFDLGTNDMILQRLMASSKTQFPDQIPMDPVVSIYYLVQEKLRKQTKQLREKRPSVHSIESIPSTVAPARRQTLSSTKTLEEPSSDPANLRRSKSLALEQKKNTSKFFKRVSSKLSSSNDSKPKLSNEESGEPQKTLKSRLSAMTIRSKKSREDTKETSPLSEEILMNSETDKNNSFKKKVLDFFAKLGRKTKHPEDKFTGEKARSHSERDVSNENPKISMSAEKSKSRISIRSAIIQPIQSFVEARRPSQSSPVTISDNFDYENQEPKRRNVTGQIDDKIEKVSVKGIFSASTTSTKPPHKIRELLLNTLMIMQRESILTYYEKRGAIIVITSVDMNTPPTRVVRKSSSNMTSTSISTPPNSNQQSLSSSYGNNIYYDSTRTSISTTFSDRASAVDTDFTPEGDPSIQSVTRSTKVSFEIKICKINIAALYCIRFNRLEGDTFEYKKQCSRVLELLSSKL</sequence>
<gene>
    <name evidence="14" type="primary">KIN1_2</name>
    <name evidence="14" type="ORF">HK103_002116</name>
</gene>
<dbReference type="GO" id="GO:0005524">
    <property type="term" value="F:ATP binding"/>
    <property type="evidence" value="ECO:0007669"/>
    <property type="project" value="UniProtKB-UniRule"/>
</dbReference>
<keyword evidence="15" id="KW-1185">Reference proteome</keyword>
<dbReference type="PROSITE" id="PS00108">
    <property type="entry name" value="PROTEIN_KINASE_ST"/>
    <property type="match status" value="1"/>
</dbReference>
<dbReference type="GO" id="GO:0035556">
    <property type="term" value="P:intracellular signal transduction"/>
    <property type="evidence" value="ECO:0007669"/>
    <property type="project" value="TreeGrafter"/>
</dbReference>
<feature type="compositionally biased region" description="Basic and acidic residues" evidence="11">
    <location>
        <begin position="514"/>
        <end position="533"/>
    </location>
</feature>
<dbReference type="SMART" id="SM00220">
    <property type="entry name" value="S_TKc"/>
    <property type="match status" value="1"/>
</dbReference>
<evidence type="ECO:0000313" key="15">
    <source>
        <dbReference type="Proteomes" id="UP001210925"/>
    </source>
</evidence>
<evidence type="ECO:0000313" key="14">
    <source>
        <dbReference type="EMBL" id="KAJ3259562.1"/>
    </source>
</evidence>
<evidence type="ECO:0000256" key="8">
    <source>
        <dbReference type="ARBA" id="ARBA00047899"/>
    </source>
</evidence>
<protein>
    <recommendedName>
        <fullName evidence="2">non-specific serine/threonine protein kinase</fullName>
        <ecNumber evidence="2">2.7.11.1</ecNumber>
    </recommendedName>
</protein>
<dbReference type="Gene3D" id="1.10.510.10">
    <property type="entry name" value="Transferase(Phosphotransferase) domain 1"/>
    <property type="match status" value="1"/>
</dbReference>
<feature type="domain" description="KA1" evidence="13">
    <location>
        <begin position="730"/>
        <end position="779"/>
    </location>
</feature>
<dbReference type="EMBL" id="JADGKB010000017">
    <property type="protein sequence ID" value="KAJ3259562.1"/>
    <property type="molecule type" value="Genomic_DNA"/>
</dbReference>
<evidence type="ECO:0000256" key="11">
    <source>
        <dbReference type="SAM" id="MobiDB-lite"/>
    </source>
</evidence>
<evidence type="ECO:0000256" key="9">
    <source>
        <dbReference type="ARBA" id="ARBA00048679"/>
    </source>
</evidence>
<evidence type="ECO:0000259" key="12">
    <source>
        <dbReference type="PROSITE" id="PS50011"/>
    </source>
</evidence>
<dbReference type="Pfam" id="PF00069">
    <property type="entry name" value="Pkinase"/>
    <property type="match status" value="1"/>
</dbReference>
<reference evidence="14" key="1">
    <citation type="submission" date="2020-05" db="EMBL/GenBank/DDBJ databases">
        <title>Phylogenomic resolution of chytrid fungi.</title>
        <authorList>
            <person name="Stajich J.E."/>
            <person name="Amses K."/>
            <person name="Simmons R."/>
            <person name="Seto K."/>
            <person name="Myers J."/>
            <person name="Bonds A."/>
            <person name="Quandt C.A."/>
            <person name="Barry K."/>
            <person name="Liu P."/>
            <person name="Grigoriev I."/>
            <person name="Longcore J.E."/>
            <person name="James T.Y."/>
        </authorList>
    </citation>
    <scope>NUCLEOTIDE SEQUENCE</scope>
    <source>
        <strain evidence="14">PLAUS21</strain>
    </source>
</reference>
<dbReference type="Gene3D" id="3.30.310.80">
    <property type="entry name" value="Kinase associated domain 1, KA1"/>
    <property type="match status" value="1"/>
</dbReference>
<evidence type="ECO:0000256" key="2">
    <source>
        <dbReference type="ARBA" id="ARBA00012513"/>
    </source>
</evidence>
<feature type="region of interest" description="Disordered" evidence="11">
    <location>
        <begin position="662"/>
        <end position="690"/>
    </location>
</feature>
<feature type="region of interest" description="Disordered" evidence="11">
    <location>
        <begin position="366"/>
        <end position="487"/>
    </location>
</feature>
<dbReference type="SUPFAM" id="SSF103243">
    <property type="entry name" value="KA1-like"/>
    <property type="match status" value="1"/>
</dbReference>